<dbReference type="Proteomes" id="UP000007524">
    <property type="component" value="Segment"/>
</dbReference>
<accession>H6X4Q8</accession>
<dbReference type="EMBL" id="JQ513383">
    <property type="protein sequence ID" value="AFA44724.1"/>
    <property type="molecule type" value="Genomic_DNA"/>
</dbReference>
<reference evidence="1 2" key="1">
    <citation type="journal article" date="2012" name="J. Virol.">
        <title>Genome of Klebsiella sp.-Infecting Bacteriophage vB_KleM_RaK2.</title>
        <authorList>
            <person name="Simoliunas E."/>
            <person name="Kaliniene L."/>
            <person name="Truncaite L."/>
            <person name="Klausa V."/>
            <person name="Zajanckauskaite A."/>
            <person name="Meskys R."/>
        </authorList>
    </citation>
    <scope>NUCLEOTIDE SEQUENCE [LARGE SCALE GENOMIC DNA]</scope>
</reference>
<protein>
    <submittedName>
        <fullName evidence="1">Uncharacterized protein</fullName>
    </submittedName>
</protein>
<evidence type="ECO:0000313" key="2">
    <source>
        <dbReference type="Proteomes" id="UP000007524"/>
    </source>
</evidence>
<name>H6X4Q8_9CAUD</name>
<organism evidence="1 2">
    <name type="scientific">Klebsiella phage vB_KleM_RaK2</name>
    <dbReference type="NCBI Taxonomy" id="1147094"/>
    <lineage>
        <taxon>Viruses</taxon>
        <taxon>Duplodnaviria</taxon>
        <taxon>Heunggongvirae</taxon>
        <taxon>Uroviricota</taxon>
        <taxon>Caudoviricetes</taxon>
        <taxon>Alcyoneusvirus</taxon>
        <taxon>Alcyoneusvirus RaK2</taxon>
    </lineage>
</organism>
<dbReference type="OrthoDB" id="16860at10239"/>
<sequence length="201" mass="23313">MNTNSNTYFRYLRLGLSLRPVRGYCDDLEDFEYAWAVHCENVQYVLNDFGEFEKDNDATSMMNAIDNLDCIANSDRHETVLAVQKYIESNLSKPVWCMVSTEEQLGITFGTEDGYVAQLIMDFSTEEKFISYRDKIYQALLRSGISEDQVPEIAPMKDFFLIPSDEKYDAMFYKMNVPGVIVEHFDDDNTEWLDLGDDEDD</sequence>
<evidence type="ECO:0000313" key="1">
    <source>
        <dbReference type="EMBL" id="AFA44724.1"/>
    </source>
</evidence>
<dbReference type="KEGG" id="vg:14013039"/>
<dbReference type="RefSeq" id="YP_007007606.1">
    <property type="nucleotide sequence ID" value="NC_019526.1"/>
</dbReference>
<keyword evidence="2" id="KW-1185">Reference proteome</keyword>
<proteinExistence type="predicted"/>
<gene>
    <name evidence="1" type="ORF">RaK2_00451</name>
</gene>
<dbReference type="GeneID" id="14013039"/>